<dbReference type="InterPro" id="IPR015915">
    <property type="entry name" value="Kelch-typ_b-propeller"/>
</dbReference>
<organism evidence="3 4">
    <name type="scientific">Capsicum baccatum</name>
    <name type="common">Peruvian pepper</name>
    <dbReference type="NCBI Taxonomy" id="33114"/>
    <lineage>
        <taxon>Eukaryota</taxon>
        <taxon>Viridiplantae</taxon>
        <taxon>Streptophyta</taxon>
        <taxon>Embryophyta</taxon>
        <taxon>Tracheophyta</taxon>
        <taxon>Spermatophyta</taxon>
        <taxon>Magnoliopsida</taxon>
        <taxon>eudicotyledons</taxon>
        <taxon>Gunneridae</taxon>
        <taxon>Pentapetalae</taxon>
        <taxon>asterids</taxon>
        <taxon>lamiids</taxon>
        <taxon>Solanales</taxon>
        <taxon>Solanaceae</taxon>
        <taxon>Solanoideae</taxon>
        <taxon>Capsiceae</taxon>
        <taxon>Capsicum</taxon>
    </lineage>
</organism>
<feature type="compositionally biased region" description="Basic residues" evidence="1">
    <location>
        <begin position="317"/>
        <end position="336"/>
    </location>
</feature>
<evidence type="ECO:0000259" key="2">
    <source>
        <dbReference type="Pfam" id="PF25210"/>
    </source>
</evidence>
<keyword evidence="4" id="KW-1185">Reference proteome</keyword>
<evidence type="ECO:0000313" key="4">
    <source>
        <dbReference type="Proteomes" id="UP000224567"/>
    </source>
</evidence>
<dbReference type="Pfam" id="PF25210">
    <property type="entry name" value="Kelch_FKB95"/>
    <property type="match status" value="1"/>
</dbReference>
<dbReference type="Proteomes" id="UP000224567">
    <property type="component" value="Unassembled WGS sequence"/>
</dbReference>
<sequence length="381" mass="42674">MPVKSIRSDFAVLGSKIYVIGGSISEIPSNNVWVFDCRFNYWEMGPRMRIGREFVMTSIVNGKIYVMGDVINGDNFHKIAPWGSFCNTGVPTYVASCVPEVSYIDKDHFSILELLFYTKKLGYEAVRGFYYQDAVTNQFKLVKSDRHLYELVKYLKHEDSIDFYVYYFLDEPILDPDGPTGFLPAPDSIKCADLERESVGIGDSANIERESVGVEKEREADIEDVGVQRGDEADVEDVSVQGGDEADIEDIHVEDINLEDFGVEEGDEADVEDINVEDVNRLTSELSDYLSSNSDLGDIPSEDGSDVDEDLRAFRQERRKKKPTTKKETKKTRKKVVKAEEVPVEVAGCVGRDVGDIGKSKATKYSGKLGGDEEYIDSSDC</sequence>
<feature type="compositionally biased region" description="Acidic residues" evidence="1">
    <location>
        <begin position="372"/>
        <end position="381"/>
    </location>
</feature>
<feature type="compositionally biased region" description="Acidic residues" evidence="1">
    <location>
        <begin position="300"/>
        <end position="309"/>
    </location>
</feature>
<evidence type="ECO:0000256" key="1">
    <source>
        <dbReference type="SAM" id="MobiDB-lite"/>
    </source>
</evidence>
<dbReference type="SUPFAM" id="SSF117281">
    <property type="entry name" value="Kelch motif"/>
    <property type="match status" value="1"/>
</dbReference>
<reference evidence="3 4" key="1">
    <citation type="journal article" date="2017" name="Genome Biol.">
        <title>New reference genome sequences of hot pepper reveal the massive evolution of plant disease-resistance genes by retroduplication.</title>
        <authorList>
            <person name="Kim S."/>
            <person name="Park J."/>
            <person name="Yeom S.I."/>
            <person name="Kim Y.M."/>
            <person name="Seo E."/>
            <person name="Kim K.T."/>
            <person name="Kim M.S."/>
            <person name="Lee J.M."/>
            <person name="Cheong K."/>
            <person name="Shin H.S."/>
            <person name="Kim S.B."/>
            <person name="Han K."/>
            <person name="Lee J."/>
            <person name="Park M."/>
            <person name="Lee H.A."/>
            <person name="Lee H.Y."/>
            <person name="Lee Y."/>
            <person name="Oh S."/>
            <person name="Lee J.H."/>
            <person name="Choi E."/>
            <person name="Choi E."/>
            <person name="Lee S.E."/>
            <person name="Jeon J."/>
            <person name="Kim H."/>
            <person name="Choi G."/>
            <person name="Song H."/>
            <person name="Lee J."/>
            <person name="Lee S.C."/>
            <person name="Kwon J.K."/>
            <person name="Lee H.Y."/>
            <person name="Koo N."/>
            <person name="Hong Y."/>
            <person name="Kim R.W."/>
            <person name="Kang W.H."/>
            <person name="Huh J.H."/>
            <person name="Kang B.C."/>
            <person name="Yang T.J."/>
            <person name="Lee Y.H."/>
            <person name="Bennetzen J.L."/>
            <person name="Choi D."/>
        </authorList>
    </citation>
    <scope>NUCLEOTIDE SEQUENCE [LARGE SCALE GENOMIC DNA]</scope>
    <source>
        <strain evidence="4">cv. PBC81</strain>
    </source>
</reference>
<dbReference type="PANTHER" id="PTHR24414">
    <property type="entry name" value="F-BOX/KELCH-REPEAT PROTEIN SKIP4"/>
    <property type="match status" value="1"/>
</dbReference>
<dbReference type="Gene3D" id="2.120.10.80">
    <property type="entry name" value="Kelch-type beta propeller"/>
    <property type="match status" value="1"/>
</dbReference>
<dbReference type="InterPro" id="IPR050354">
    <property type="entry name" value="F-box/kelch-repeat_ARATH"/>
</dbReference>
<protein>
    <recommendedName>
        <fullName evidence="2">FKB95-like N-terminal Kelch domain-containing protein</fullName>
    </recommendedName>
</protein>
<name>A0A2G2VGL3_CAPBA</name>
<reference evidence="4" key="2">
    <citation type="journal article" date="2017" name="J. Anim. Genet.">
        <title>Multiple reference genome sequences of hot pepper reveal the massive evolution of plant disease resistance genes by retroduplication.</title>
        <authorList>
            <person name="Kim S."/>
            <person name="Park J."/>
            <person name="Yeom S.-I."/>
            <person name="Kim Y.-M."/>
            <person name="Seo E."/>
            <person name="Kim K.-T."/>
            <person name="Kim M.-S."/>
            <person name="Lee J.M."/>
            <person name="Cheong K."/>
            <person name="Shin H.-S."/>
            <person name="Kim S.-B."/>
            <person name="Han K."/>
            <person name="Lee J."/>
            <person name="Park M."/>
            <person name="Lee H.-A."/>
            <person name="Lee H.-Y."/>
            <person name="Lee Y."/>
            <person name="Oh S."/>
            <person name="Lee J.H."/>
            <person name="Choi E."/>
            <person name="Choi E."/>
            <person name="Lee S.E."/>
            <person name="Jeon J."/>
            <person name="Kim H."/>
            <person name="Choi G."/>
            <person name="Song H."/>
            <person name="Lee J."/>
            <person name="Lee S.-C."/>
            <person name="Kwon J.-K."/>
            <person name="Lee H.-Y."/>
            <person name="Koo N."/>
            <person name="Hong Y."/>
            <person name="Kim R.W."/>
            <person name="Kang W.-H."/>
            <person name="Huh J.H."/>
            <person name="Kang B.-C."/>
            <person name="Yang T.-J."/>
            <person name="Lee Y.-H."/>
            <person name="Bennetzen J.L."/>
            <person name="Choi D."/>
        </authorList>
    </citation>
    <scope>NUCLEOTIDE SEQUENCE [LARGE SCALE GENOMIC DNA]</scope>
    <source>
        <strain evidence="4">cv. PBC81</strain>
    </source>
</reference>
<evidence type="ECO:0000313" key="3">
    <source>
        <dbReference type="EMBL" id="PHT32097.1"/>
    </source>
</evidence>
<dbReference type="EMBL" id="MLFT02000012">
    <property type="protein sequence ID" value="PHT32097.1"/>
    <property type="molecule type" value="Genomic_DNA"/>
</dbReference>
<dbReference type="PANTHER" id="PTHR24414:SF23">
    <property type="entry name" value="F-BOX_KELCH-REPEAT PROTEIN SKIP6"/>
    <property type="match status" value="1"/>
</dbReference>
<dbReference type="AlphaFoldDB" id="A0A2G2VGL3"/>
<accession>A0A2G2VGL3</accession>
<comment type="caution">
    <text evidence="3">The sequence shown here is derived from an EMBL/GenBank/DDBJ whole genome shotgun (WGS) entry which is preliminary data.</text>
</comment>
<dbReference type="STRING" id="33114.A0A2G2VGL3"/>
<gene>
    <name evidence="3" type="ORF">CQW23_28434</name>
</gene>
<feature type="region of interest" description="Disordered" evidence="1">
    <location>
        <begin position="290"/>
        <end position="337"/>
    </location>
</feature>
<dbReference type="SMART" id="SM00612">
    <property type="entry name" value="Kelch"/>
    <property type="match status" value="1"/>
</dbReference>
<feature type="domain" description="FKB95-like N-terminal Kelch" evidence="2">
    <location>
        <begin position="6"/>
        <end position="100"/>
    </location>
</feature>
<proteinExistence type="predicted"/>
<feature type="region of interest" description="Disordered" evidence="1">
    <location>
        <begin position="352"/>
        <end position="381"/>
    </location>
</feature>
<dbReference type="InterPro" id="IPR006652">
    <property type="entry name" value="Kelch_1"/>
</dbReference>
<dbReference type="InterPro" id="IPR057499">
    <property type="entry name" value="Kelch_FKB95"/>
</dbReference>
<dbReference type="OrthoDB" id="45365at2759"/>